<dbReference type="PANTHER" id="PTHR11533">
    <property type="entry name" value="PROTEASE M1 ZINC METALLOPROTEASE"/>
    <property type="match status" value="1"/>
</dbReference>
<evidence type="ECO:0000256" key="3">
    <source>
        <dbReference type="ARBA" id="ARBA00010136"/>
    </source>
</evidence>
<evidence type="ECO:0000256" key="1">
    <source>
        <dbReference type="ARBA" id="ARBA00000098"/>
    </source>
</evidence>
<dbReference type="InterPro" id="IPR026444">
    <property type="entry name" value="Secre_tail"/>
</dbReference>
<dbReference type="CDD" id="cd09603">
    <property type="entry name" value="M1_APN_like"/>
    <property type="match status" value="1"/>
</dbReference>
<proteinExistence type="inferred from homology"/>
<dbReference type="InterPro" id="IPR001930">
    <property type="entry name" value="Peptidase_M1"/>
</dbReference>
<evidence type="ECO:0000256" key="2">
    <source>
        <dbReference type="ARBA" id="ARBA00001947"/>
    </source>
</evidence>
<keyword evidence="10" id="KW-0862">Zinc</keyword>
<dbReference type="EMBL" id="CAKLPY010000001">
    <property type="protein sequence ID" value="CAH0994573.1"/>
    <property type="molecule type" value="Genomic_DNA"/>
</dbReference>
<comment type="similarity">
    <text evidence="3">Belongs to the peptidase M1 family.</text>
</comment>
<evidence type="ECO:0000256" key="7">
    <source>
        <dbReference type="ARBA" id="ARBA00022670"/>
    </source>
</evidence>
<evidence type="ECO:0000256" key="4">
    <source>
        <dbReference type="ARBA" id="ARBA00012564"/>
    </source>
</evidence>
<evidence type="ECO:0000256" key="6">
    <source>
        <dbReference type="ARBA" id="ARBA00022438"/>
    </source>
</evidence>
<dbReference type="InterPro" id="IPR014782">
    <property type="entry name" value="Peptidase_M1_dom"/>
</dbReference>
<evidence type="ECO:0000313" key="17">
    <source>
        <dbReference type="Proteomes" id="UP000837932"/>
    </source>
</evidence>
<name>A0ABM9ALF8_9BACT</name>
<keyword evidence="12" id="KW-0732">Signal</keyword>
<dbReference type="PRINTS" id="PR00756">
    <property type="entry name" value="ALADIPTASE"/>
</dbReference>
<dbReference type="Pfam" id="PF18962">
    <property type="entry name" value="Por_Secre_tail"/>
    <property type="match status" value="1"/>
</dbReference>
<dbReference type="Pfam" id="PF17900">
    <property type="entry name" value="Peptidase_M1_N"/>
    <property type="match status" value="1"/>
</dbReference>
<dbReference type="InterPro" id="IPR045357">
    <property type="entry name" value="Aminopeptidase_N-like_N"/>
</dbReference>
<evidence type="ECO:0000259" key="15">
    <source>
        <dbReference type="Pfam" id="PF18962"/>
    </source>
</evidence>
<comment type="catalytic activity">
    <reaction evidence="1">
        <text>Release of an N-terminal amino acid, Xaa-|-Yaa- from a peptide, amide or arylamide. Xaa is preferably Ala, but may be most amino acids including Pro (slow action). When a terminal hydrophobic residue is followed by a prolyl residue, the two may be released as an intact Xaa-Pro dipeptide.</text>
        <dbReference type="EC" id="3.4.11.2"/>
    </reaction>
</comment>
<feature type="domain" description="Aminopeptidase N-like N-terminal" evidence="14">
    <location>
        <begin position="54"/>
        <end position="229"/>
    </location>
</feature>
<keyword evidence="17" id="KW-1185">Reference proteome</keyword>
<gene>
    <name evidence="16" type="ORF">EMA8858_00683</name>
</gene>
<evidence type="ECO:0000256" key="8">
    <source>
        <dbReference type="ARBA" id="ARBA00022723"/>
    </source>
</evidence>
<evidence type="ECO:0000256" key="9">
    <source>
        <dbReference type="ARBA" id="ARBA00022801"/>
    </source>
</evidence>
<keyword evidence="9" id="KW-0378">Hydrolase</keyword>
<evidence type="ECO:0000256" key="10">
    <source>
        <dbReference type="ARBA" id="ARBA00022833"/>
    </source>
</evidence>
<dbReference type="Pfam" id="PF01433">
    <property type="entry name" value="Peptidase_M1"/>
    <property type="match status" value="1"/>
</dbReference>
<evidence type="ECO:0000256" key="5">
    <source>
        <dbReference type="ARBA" id="ARBA00015611"/>
    </source>
</evidence>
<comment type="caution">
    <text evidence="16">The sequence shown here is derived from an EMBL/GenBank/DDBJ whole genome shotgun (WGS) entry which is preliminary data.</text>
</comment>
<evidence type="ECO:0000259" key="13">
    <source>
        <dbReference type="Pfam" id="PF01433"/>
    </source>
</evidence>
<reference evidence="16" key="1">
    <citation type="submission" date="2021-12" db="EMBL/GenBank/DDBJ databases">
        <authorList>
            <person name="Rodrigo-Torres L."/>
            <person name="Arahal R. D."/>
            <person name="Lucena T."/>
        </authorList>
    </citation>
    <scope>NUCLEOTIDE SEQUENCE</scope>
    <source>
        <strain evidence="16">CECT 8858</strain>
    </source>
</reference>
<dbReference type="PANTHER" id="PTHR11533:SF174">
    <property type="entry name" value="PUROMYCIN-SENSITIVE AMINOPEPTIDASE-RELATED"/>
    <property type="match status" value="1"/>
</dbReference>
<feature type="signal peptide" evidence="12">
    <location>
        <begin position="1"/>
        <end position="19"/>
    </location>
</feature>
<evidence type="ECO:0000256" key="11">
    <source>
        <dbReference type="ARBA" id="ARBA00023049"/>
    </source>
</evidence>
<feature type="chain" id="PRO_5045233826" description="Aminopeptidase N" evidence="12">
    <location>
        <begin position="20"/>
        <end position="652"/>
    </location>
</feature>
<dbReference type="NCBIfam" id="TIGR04183">
    <property type="entry name" value="Por_Secre_tail"/>
    <property type="match status" value="1"/>
</dbReference>
<dbReference type="SUPFAM" id="SSF55486">
    <property type="entry name" value="Metalloproteases ('zincins'), catalytic domain"/>
    <property type="match status" value="1"/>
</dbReference>
<dbReference type="EC" id="3.4.11.2" evidence="4"/>
<feature type="domain" description="Peptidase M1 membrane alanine aminopeptidase" evidence="13">
    <location>
        <begin position="319"/>
        <end position="463"/>
    </location>
</feature>
<sequence>MKKLINLLITVLLSLSAFAQEDGSDVCSDAKIKNLSRFKNARIAYAGDEKIDVTYYKLNLNISYSQQYIKGEATITFKTKSNISTCFLDLKSLLRVDSVKLGSKKISFIQEANKVNLTLDKQYIQGQAIGVVVYYQGRPNNSAFGSFAFSTHGSNGQPVVWSLSEPYGAPDWFPCKDTPSDKADSSDVWITMPKEFVSVSNGILTKILENNDNTRTYQWKNRYPIAQYLISIACSNYVEYKNYFKYSPTDSMMVTHYIYPESFTASVKNQLDQTPFMLKLFSEKFGLYPFIKEKYGHAQCGFSGGMEHQTCSSMGSFGVSLIAHELTHQWFGDKVTCKNWENIWLNEGFATYGDVMYSEAIGGKTAYDTKIIANAIKAKQAIGSIYVQNINSEDEIFNSNRSYAKGALVLHMLRGIVGDEKFFKILQNYLVSNVAFDAAVTEDFQKIAEETTGLKLDYFFKQWIYGENYPKYSYSWTVSEATSSINLNVTQAQNTTPAYFSMPVEFKIVMKDGSSSIATVFIDKASQVIQLIKPKGDVSQVIFDPENKILKDVTELKNTLTANEPANALVEWTISPNPAENQVIIDFSLKKSAVIQVAIFDKLGKKMKELTAENLTNGSYSKLISLNDLSSGIFLVRLGIDEKSFGKMLVVK</sequence>
<dbReference type="InterPro" id="IPR027268">
    <property type="entry name" value="Peptidase_M4/M1_CTD_sf"/>
</dbReference>
<dbReference type="InterPro" id="IPR042097">
    <property type="entry name" value="Aminopeptidase_N-like_N_sf"/>
</dbReference>
<dbReference type="RefSeq" id="WP_238804438.1">
    <property type="nucleotide sequence ID" value="NZ_CAKLPY010000001.1"/>
</dbReference>
<keyword evidence="6" id="KW-0031">Aminopeptidase</keyword>
<organism evidence="16 17">
    <name type="scientific">Emticicia aquatica</name>
    <dbReference type="NCBI Taxonomy" id="1681835"/>
    <lineage>
        <taxon>Bacteria</taxon>
        <taxon>Pseudomonadati</taxon>
        <taxon>Bacteroidota</taxon>
        <taxon>Cytophagia</taxon>
        <taxon>Cytophagales</taxon>
        <taxon>Leadbetterellaceae</taxon>
        <taxon>Emticicia</taxon>
    </lineage>
</organism>
<dbReference type="SUPFAM" id="SSF63737">
    <property type="entry name" value="Leukotriene A4 hydrolase N-terminal domain"/>
    <property type="match status" value="1"/>
</dbReference>
<dbReference type="Gene3D" id="2.60.40.1730">
    <property type="entry name" value="tricorn interacting facor f3 domain"/>
    <property type="match status" value="1"/>
</dbReference>
<accession>A0ABM9ALF8</accession>
<protein>
    <recommendedName>
        <fullName evidence="5">Aminopeptidase N</fullName>
        <ecNumber evidence="4">3.4.11.2</ecNumber>
    </recommendedName>
</protein>
<keyword evidence="11" id="KW-0482">Metalloprotease</keyword>
<evidence type="ECO:0000313" key="16">
    <source>
        <dbReference type="EMBL" id="CAH0994573.1"/>
    </source>
</evidence>
<dbReference type="InterPro" id="IPR050344">
    <property type="entry name" value="Peptidase_M1_aminopeptidases"/>
</dbReference>
<dbReference type="Gene3D" id="1.10.390.10">
    <property type="entry name" value="Neutral Protease Domain 2"/>
    <property type="match status" value="1"/>
</dbReference>
<evidence type="ECO:0000259" key="14">
    <source>
        <dbReference type="Pfam" id="PF17900"/>
    </source>
</evidence>
<keyword evidence="7" id="KW-0645">Protease</keyword>
<comment type="cofactor">
    <cofactor evidence="2">
        <name>Zn(2+)</name>
        <dbReference type="ChEBI" id="CHEBI:29105"/>
    </cofactor>
</comment>
<keyword evidence="8" id="KW-0479">Metal-binding</keyword>
<dbReference type="Proteomes" id="UP000837932">
    <property type="component" value="Unassembled WGS sequence"/>
</dbReference>
<feature type="domain" description="Secretion system C-terminal sorting" evidence="15">
    <location>
        <begin position="574"/>
        <end position="650"/>
    </location>
</feature>
<evidence type="ECO:0000256" key="12">
    <source>
        <dbReference type="SAM" id="SignalP"/>
    </source>
</evidence>